<gene>
    <name evidence="3" type="ORF">INT43_005302</name>
</gene>
<proteinExistence type="predicted"/>
<protein>
    <recommendedName>
        <fullName evidence="5">Mid2 domain-containing protein</fullName>
    </recommendedName>
</protein>
<feature type="region of interest" description="Disordered" evidence="1">
    <location>
        <begin position="1"/>
        <end position="93"/>
    </location>
</feature>
<dbReference type="OrthoDB" id="10520873at2759"/>
<comment type="caution">
    <text evidence="3">The sequence shown here is derived from an EMBL/GenBank/DDBJ whole genome shotgun (WGS) entry which is preliminary data.</text>
</comment>
<keyword evidence="2" id="KW-0472">Membrane</keyword>
<feature type="transmembrane region" description="Helical" evidence="2">
    <location>
        <begin position="228"/>
        <end position="251"/>
    </location>
</feature>
<evidence type="ECO:0000313" key="3">
    <source>
        <dbReference type="EMBL" id="KAG2173882.1"/>
    </source>
</evidence>
<organism evidence="3 4">
    <name type="scientific">Mortierella isabellina</name>
    <name type="common">Filamentous fungus</name>
    <name type="synonym">Umbelopsis isabellina</name>
    <dbReference type="NCBI Taxonomy" id="91625"/>
    <lineage>
        <taxon>Eukaryota</taxon>
        <taxon>Fungi</taxon>
        <taxon>Fungi incertae sedis</taxon>
        <taxon>Mucoromycota</taxon>
        <taxon>Mucoromycotina</taxon>
        <taxon>Umbelopsidomycetes</taxon>
        <taxon>Umbelopsidales</taxon>
        <taxon>Umbelopsidaceae</taxon>
        <taxon>Umbelopsis</taxon>
    </lineage>
</organism>
<evidence type="ECO:0000256" key="1">
    <source>
        <dbReference type="SAM" id="MobiDB-lite"/>
    </source>
</evidence>
<keyword evidence="4" id="KW-1185">Reference proteome</keyword>
<dbReference type="EMBL" id="JAEPQZ010000014">
    <property type="protein sequence ID" value="KAG2173882.1"/>
    <property type="molecule type" value="Genomic_DNA"/>
</dbReference>
<sequence>MDDEDQNSIQPYLDDWDWDPTSGRSYATSSKKDKANTSSNENSDQDDGFSDTDSVYHIPLSDSARSKHRSSLDESKYGDGDKPKSGSGLFYDDDDDNSSYSDYSAIVTGKKTMLPTRIVTLTYVPHTSSVRDDMSSSKISSTFSLATSTPSARTKLNSLLFTSSLATSSLFSSISTIPTSTSSTLFSITSIYSTTPTISSSSIMPVSTSTQSFLPAIKDKTEPTPQNYTVPIVVGVIAGAVLIGMLAFAVVRMRRNRKTRKRWSTYTESVYRDPFATSMEQSRHQSYSA</sequence>
<evidence type="ECO:0000313" key="4">
    <source>
        <dbReference type="Proteomes" id="UP000654370"/>
    </source>
</evidence>
<feature type="compositionally biased region" description="Basic and acidic residues" evidence="1">
    <location>
        <begin position="70"/>
        <end position="84"/>
    </location>
</feature>
<dbReference type="CDD" id="cd12087">
    <property type="entry name" value="TM_EGFR-like"/>
    <property type="match status" value="1"/>
</dbReference>
<accession>A0A8H7PH49</accession>
<name>A0A8H7PH49_MORIS</name>
<keyword evidence="2" id="KW-1133">Transmembrane helix</keyword>
<dbReference type="AlphaFoldDB" id="A0A8H7PH49"/>
<reference evidence="3" key="1">
    <citation type="submission" date="2020-12" db="EMBL/GenBank/DDBJ databases">
        <title>Metabolic potential, ecology and presence of endohyphal bacteria is reflected in genomic diversity of Mucoromycotina.</title>
        <authorList>
            <person name="Muszewska A."/>
            <person name="Okrasinska A."/>
            <person name="Steczkiewicz K."/>
            <person name="Drgas O."/>
            <person name="Orlowska M."/>
            <person name="Perlinska-Lenart U."/>
            <person name="Aleksandrzak-Piekarczyk T."/>
            <person name="Szatraj K."/>
            <person name="Zielenkiewicz U."/>
            <person name="Pilsyk S."/>
            <person name="Malc E."/>
            <person name="Mieczkowski P."/>
            <person name="Kruszewska J.S."/>
            <person name="Biernat P."/>
            <person name="Pawlowska J."/>
        </authorList>
    </citation>
    <scope>NUCLEOTIDE SEQUENCE</scope>
    <source>
        <strain evidence="3">WA0000067209</strain>
    </source>
</reference>
<evidence type="ECO:0008006" key="5">
    <source>
        <dbReference type="Google" id="ProtNLM"/>
    </source>
</evidence>
<keyword evidence="2" id="KW-0812">Transmembrane</keyword>
<evidence type="ECO:0000256" key="2">
    <source>
        <dbReference type="SAM" id="Phobius"/>
    </source>
</evidence>
<dbReference type="Proteomes" id="UP000654370">
    <property type="component" value="Unassembled WGS sequence"/>
</dbReference>